<dbReference type="AlphaFoldDB" id="A0AB39VXC6"/>
<protein>
    <submittedName>
        <fullName evidence="1">Phage major tail tube protein</fullName>
    </submittedName>
</protein>
<sequence>MTYLKPAIFVGATEDIRTGAQDAPTPHDDGMEALSCQIKFFGIDTDMLASLGFISGRRPRFTAYEGYLSNGTALGTIEEIEGFVHKVTRDPRGNQSMAECAVTVDIAISYYKQSLEGVELIEIDTERFIRRVNGVDQLAMLAAKVRL</sequence>
<name>A0AB39VXC6_9GAMM</name>
<reference evidence="1" key="1">
    <citation type="submission" date="2024-07" db="EMBL/GenBank/DDBJ databases">
        <authorList>
            <person name="Biller S.J."/>
        </authorList>
    </citation>
    <scope>NUCLEOTIDE SEQUENCE</scope>
    <source>
        <strain evidence="1">WC2420</strain>
    </source>
</reference>
<dbReference type="EMBL" id="CP165628">
    <property type="protein sequence ID" value="XDU73897.1"/>
    <property type="molecule type" value="Genomic_DNA"/>
</dbReference>
<accession>A0AB39VXC6</accession>
<dbReference type="InterPro" id="IPR006498">
    <property type="entry name" value="Tail_tube"/>
</dbReference>
<dbReference type="RefSeq" id="WP_369790187.1">
    <property type="nucleotide sequence ID" value="NZ_CP165628.1"/>
</dbReference>
<proteinExistence type="predicted"/>
<gene>
    <name evidence="1" type="ORF">AB3G37_07410</name>
</gene>
<dbReference type="Pfam" id="PF04985">
    <property type="entry name" value="Phage_tube"/>
    <property type="match status" value="1"/>
</dbReference>
<evidence type="ECO:0000313" key="1">
    <source>
        <dbReference type="EMBL" id="XDU73897.1"/>
    </source>
</evidence>
<organism evidence="1">
    <name type="scientific">Rouxiella sp. WC2420</name>
    <dbReference type="NCBI Taxonomy" id="3234145"/>
    <lineage>
        <taxon>Bacteria</taxon>
        <taxon>Pseudomonadati</taxon>
        <taxon>Pseudomonadota</taxon>
        <taxon>Gammaproteobacteria</taxon>
        <taxon>Enterobacterales</taxon>
        <taxon>Yersiniaceae</taxon>
        <taxon>Rouxiella</taxon>
    </lineage>
</organism>